<proteinExistence type="predicted"/>
<protein>
    <recommendedName>
        <fullName evidence="1">DUF1512 domain-containing protein</fullName>
    </recommendedName>
</protein>
<dbReference type="EMBL" id="BARU01009819">
    <property type="protein sequence ID" value="GAH42039.1"/>
    <property type="molecule type" value="Genomic_DNA"/>
</dbReference>
<sequence>KSYIILMQISMQMSIILALAKSYYHATKAFAEGSPIGDALGPLVVGSFVRDVTGSDSTEAKEIAKDTIVQEVTFEERIVYVVRAKGPGGTVGKPGTAIKNLIEEHGDSISRIIIIDAGLKMSSDKTGSIVIGVGAAIGGIGVEKSYIEDSFTEKAIPIDALICRQSLENAITTMSRPITKSVYPIVEKIKMGIRKRTEKGAKVIVAGIGNTIGIGI</sequence>
<name>X1GKB7_9ZZZZ</name>
<evidence type="ECO:0000313" key="2">
    <source>
        <dbReference type="EMBL" id="GAH42039.1"/>
    </source>
</evidence>
<dbReference type="AlphaFoldDB" id="X1GKB7"/>
<comment type="caution">
    <text evidence="2">The sequence shown here is derived from an EMBL/GenBank/DDBJ whole genome shotgun (WGS) entry which is preliminary data.</text>
</comment>
<feature type="non-terminal residue" evidence="2">
    <location>
        <position position="1"/>
    </location>
</feature>
<gene>
    <name evidence="2" type="ORF">S03H2_18884</name>
</gene>
<reference evidence="2" key="1">
    <citation type="journal article" date="2014" name="Front. Microbiol.">
        <title>High frequency of phylogenetically diverse reductive dehalogenase-homologous genes in deep subseafloor sedimentary metagenomes.</title>
        <authorList>
            <person name="Kawai M."/>
            <person name="Futagami T."/>
            <person name="Toyoda A."/>
            <person name="Takaki Y."/>
            <person name="Nishi S."/>
            <person name="Hori S."/>
            <person name="Arai W."/>
            <person name="Tsubouchi T."/>
            <person name="Morono Y."/>
            <person name="Uchiyama I."/>
            <person name="Ito T."/>
            <person name="Fujiyama A."/>
            <person name="Inagaki F."/>
            <person name="Takami H."/>
        </authorList>
    </citation>
    <scope>NUCLEOTIDE SEQUENCE</scope>
    <source>
        <strain evidence="2">Expedition CK06-06</strain>
    </source>
</reference>
<feature type="domain" description="DUF1512" evidence="1">
    <location>
        <begin position="36"/>
        <end position="214"/>
    </location>
</feature>
<dbReference type="Pfam" id="PF23542">
    <property type="entry name" value="DUF1512_C"/>
    <property type="match status" value="1"/>
</dbReference>
<organism evidence="2">
    <name type="scientific">marine sediment metagenome</name>
    <dbReference type="NCBI Taxonomy" id="412755"/>
    <lineage>
        <taxon>unclassified sequences</taxon>
        <taxon>metagenomes</taxon>
        <taxon>ecological metagenomes</taxon>
    </lineage>
</organism>
<dbReference type="InterPro" id="IPR056461">
    <property type="entry name" value="DUF1512_C"/>
</dbReference>
<evidence type="ECO:0000259" key="1">
    <source>
        <dbReference type="Pfam" id="PF23542"/>
    </source>
</evidence>
<accession>X1GKB7</accession>